<keyword evidence="1" id="KW-0812">Transmembrane</keyword>
<protein>
    <submittedName>
        <fullName evidence="2">Uncharacterized protein</fullName>
    </submittedName>
</protein>
<evidence type="ECO:0000313" key="2">
    <source>
        <dbReference type="EMBL" id="ASJ13673.1"/>
    </source>
</evidence>
<keyword evidence="1" id="KW-0472">Membrane</keyword>
<dbReference type="EMBL" id="CP015106">
    <property type="protein sequence ID" value="ASJ13673.1"/>
    <property type="molecule type" value="Genomic_DNA"/>
</dbReference>
<accession>A0A2Z2MZD9</accession>
<keyword evidence="3" id="KW-1185">Reference proteome</keyword>
<dbReference type="OrthoDB" id="101324at2157"/>
<reference evidence="2 3" key="1">
    <citation type="submission" date="2016-04" db="EMBL/GenBank/DDBJ databases">
        <title>Complete genome sequence of Thermococcus radiotolerans type strain EJ2.</title>
        <authorList>
            <person name="Oger P.M."/>
        </authorList>
    </citation>
    <scope>NUCLEOTIDE SEQUENCE [LARGE SCALE GENOMIC DNA]</scope>
    <source>
        <strain evidence="2 3">EJ2</strain>
    </source>
</reference>
<name>A0A2Z2MZD9_9EURY</name>
<keyword evidence="1" id="KW-1133">Transmembrane helix</keyword>
<dbReference type="GeneID" id="33327272"/>
<dbReference type="Proteomes" id="UP000250085">
    <property type="component" value="Chromosome"/>
</dbReference>
<organism evidence="2 3">
    <name type="scientific">Thermococcus radiotolerans</name>
    <dbReference type="NCBI Taxonomy" id="187880"/>
    <lineage>
        <taxon>Archaea</taxon>
        <taxon>Methanobacteriati</taxon>
        <taxon>Methanobacteriota</taxon>
        <taxon>Thermococci</taxon>
        <taxon>Thermococcales</taxon>
        <taxon>Thermococcaceae</taxon>
        <taxon>Thermococcus</taxon>
    </lineage>
</organism>
<sequence length="77" mass="8207">MKYDYDSLEAVGAIVTGVALVILLTAGEAGLLFGPLLLAMGLIIWKMGEMRREFTEKLESLMQEIDSLKGSGGTADG</sequence>
<proteinExistence type="predicted"/>
<evidence type="ECO:0000256" key="1">
    <source>
        <dbReference type="SAM" id="Phobius"/>
    </source>
</evidence>
<evidence type="ECO:0000313" key="3">
    <source>
        <dbReference type="Proteomes" id="UP000250085"/>
    </source>
</evidence>
<dbReference type="RefSeq" id="WP_088865902.1">
    <property type="nucleotide sequence ID" value="NZ_CP015106.1"/>
</dbReference>
<gene>
    <name evidence="2" type="ORF">A3L10_00455</name>
</gene>
<dbReference type="AlphaFoldDB" id="A0A2Z2MZD9"/>
<dbReference type="KEGG" id="trl:A3L10_00455"/>
<feature type="transmembrane region" description="Helical" evidence="1">
    <location>
        <begin position="12"/>
        <end position="45"/>
    </location>
</feature>